<gene>
    <name evidence="1" type="ORF">PILCRDRAFT_826598</name>
</gene>
<sequence length="94" mass="10025">MTSVADRLMYKKPSELSLPLSFAPHTTTNPHIQFSQRMQFFKSVVVLALATYVTASALPNPQTTCGGTCGFGLPPCAQDCTCSTPLLGTCIPSQ</sequence>
<reference evidence="2" key="2">
    <citation type="submission" date="2015-01" db="EMBL/GenBank/DDBJ databases">
        <title>Evolutionary Origins and Diversification of the Mycorrhizal Mutualists.</title>
        <authorList>
            <consortium name="DOE Joint Genome Institute"/>
            <consortium name="Mycorrhizal Genomics Consortium"/>
            <person name="Kohler A."/>
            <person name="Kuo A."/>
            <person name="Nagy L.G."/>
            <person name="Floudas D."/>
            <person name="Copeland A."/>
            <person name="Barry K.W."/>
            <person name="Cichocki N."/>
            <person name="Veneault-Fourrey C."/>
            <person name="LaButti K."/>
            <person name="Lindquist E.A."/>
            <person name="Lipzen A."/>
            <person name="Lundell T."/>
            <person name="Morin E."/>
            <person name="Murat C."/>
            <person name="Riley R."/>
            <person name="Ohm R."/>
            <person name="Sun H."/>
            <person name="Tunlid A."/>
            <person name="Henrissat B."/>
            <person name="Grigoriev I.V."/>
            <person name="Hibbett D.S."/>
            <person name="Martin F."/>
        </authorList>
    </citation>
    <scope>NUCLEOTIDE SEQUENCE [LARGE SCALE GENOMIC DNA]</scope>
    <source>
        <strain evidence="2">F 1598</strain>
    </source>
</reference>
<evidence type="ECO:0000313" key="2">
    <source>
        <dbReference type="Proteomes" id="UP000054166"/>
    </source>
</evidence>
<dbReference type="AlphaFoldDB" id="A0A0C3EUP1"/>
<evidence type="ECO:0000313" key="1">
    <source>
        <dbReference type="EMBL" id="KIM76230.1"/>
    </source>
</evidence>
<accession>A0A0C3EUP1</accession>
<dbReference type="Proteomes" id="UP000054166">
    <property type="component" value="Unassembled WGS sequence"/>
</dbReference>
<dbReference type="EMBL" id="KN833037">
    <property type="protein sequence ID" value="KIM76230.1"/>
    <property type="molecule type" value="Genomic_DNA"/>
</dbReference>
<proteinExistence type="predicted"/>
<dbReference type="InParanoid" id="A0A0C3EUP1"/>
<organism evidence="1 2">
    <name type="scientific">Piloderma croceum (strain F 1598)</name>
    <dbReference type="NCBI Taxonomy" id="765440"/>
    <lineage>
        <taxon>Eukaryota</taxon>
        <taxon>Fungi</taxon>
        <taxon>Dikarya</taxon>
        <taxon>Basidiomycota</taxon>
        <taxon>Agaricomycotina</taxon>
        <taxon>Agaricomycetes</taxon>
        <taxon>Agaricomycetidae</taxon>
        <taxon>Atheliales</taxon>
        <taxon>Atheliaceae</taxon>
        <taxon>Piloderma</taxon>
    </lineage>
</organism>
<reference evidence="1 2" key="1">
    <citation type="submission" date="2014-04" db="EMBL/GenBank/DDBJ databases">
        <authorList>
            <consortium name="DOE Joint Genome Institute"/>
            <person name="Kuo A."/>
            <person name="Tarkka M."/>
            <person name="Buscot F."/>
            <person name="Kohler A."/>
            <person name="Nagy L.G."/>
            <person name="Floudas D."/>
            <person name="Copeland A."/>
            <person name="Barry K.W."/>
            <person name="Cichocki N."/>
            <person name="Veneault-Fourrey C."/>
            <person name="LaButti K."/>
            <person name="Lindquist E.A."/>
            <person name="Lipzen A."/>
            <person name="Lundell T."/>
            <person name="Morin E."/>
            <person name="Murat C."/>
            <person name="Sun H."/>
            <person name="Tunlid A."/>
            <person name="Henrissat B."/>
            <person name="Grigoriev I.V."/>
            <person name="Hibbett D.S."/>
            <person name="Martin F."/>
            <person name="Nordberg H.P."/>
            <person name="Cantor M.N."/>
            <person name="Hua S.X."/>
        </authorList>
    </citation>
    <scope>NUCLEOTIDE SEQUENCE [LARGE SCALE GENOMIC DNA]</scope>
    <source>
        <strain evidence="1 2">F 1598</strain>
    </source>
</reference>
<dbReference type="HOGENOM" id="CLU_2386976_0_0_1"/>
<protein>
    <submittedName>
        <fullName evidence="1">Uncharacterized protein</fullName>
    </submittedName>
</protein>
<name>A0A0C3EUP1_PILCF</name>
<keyword evidence="2" id="KW-1185">Reference proteome</keyword>